<dbReference type="Gene3D" id="1.20.58.1000">
    <property type="entry name" value="Metal-sensitive repressor, helix protomer"/>
    <property type="match status" value="1"/>
</dbReference>
<dbReference type="Proteomes" id="UP000229896">
    <property type="component" value="Unassembled WGS sequence"/>
</dbReference>
<proteinExistence type="predicted"/>
<sequence>MEIQKIQNRLKRIEGQVRGVENMVSLLRPADEIIIQLSAIKSAVNSLLFEIVDQEIDQTNFEKLDELKKTLKRLAK</sequence>
<dbReference type="Pfam" id="PF02583">
    <property type="entry name" value="Trns_repr_metal"/>
    <property type="match status" value="1"/>
</dbReference>
<dbReference type="InterPro" id="IPR038390">
    <property type="entry name" value="Metal_Tscrpt_repr_sf"/>
</dbReference>
<accession>A0A2M6YD30</accession>
<dbReference type="AlphaFoldDB" id="A0A2M6YD30"/>
<evidence type="ECO:0000313" key="2">
    <source>
        <dbReference type="Proteomes" id="UP000229896"/>
    </source>
</evidence>
<protein>
    <recommendedName>
        <fullName evidence="3">Transcriptional regulator</fullName>
    </recommendedName>
</protein>
<dbReference type="GO" id="GO:0046872">
    <property type="term" value="F:metal ion binding"/>
    <property type="evidence" value="ECO:0007669"/>
    <property type="project" value="InterPro"/>
</dbReference>
<organism evidence="1 2">
    <name type="scientific">Candidatus Berkelbacteria bacterium CG08_land_8_20_14_0_20_39_8</name>
    <dbReference type="NCBI Taxonomy" id="1974511"/>
    <lineage>
        <taxon>Bacteria</taxon>
        <taxon>Candidatus Berkelbacteria</taxon>
    </lineage>
</organism>
<evidence type="ECO:0000313" key="1">
    <source>
        <dbReference type="EMBL" id="PIU24593.1"/>
    </source>
</evidence>
<dbReference type="EMBL" id="PEXI01000011">
    <property type="protein sequence ID" value="PIU24593.1"/>
    <property type="molecule type" value="Genomic_DNA"/>
</dbReference>
<dbReference type="GO" id="GO:0003677">
    <property type="term" value="F:DNA binding"/>
    <property type="evidence" value="ECO:0007669"/>
    <property type="project" value="InterPro"/>
</dbReference>
<comment type="caution">
    <text evidence="1">The sequence shown here is derived from an EMBL/GenBank/DDBJ whole genome shotgun (WGS) entry which is preliminary data.</text>
</comment>
<evidence type="ECO:0008006" key="3">
    <source>
        <dbReference type="Google" id="ProtNLM"/>
    </source>
</evidence>
<reference evidence="2" key="1">
    <citation type="submission" date="2017-09" db="EMBL/GenBank/DDBJ databases">
        <title>Depth-based differentiation of microbial function through sediment-hosted aquifers and enrichment of novel symbionts in the deep terrestrial subsurface.</title>
        <authorList>
            <person name="Probst A.J."/>
            <person name="Ladd B."/>
            <person name="Jarett J.K."/>
            <person name="Geller-Mcgrath D.E."/>
            <person name="Sieber C.M.K."/>
            <person name="Emerson J.B."/>
            <person name="Anantharaman K."/>
            <person name="Thomas B.C."/>
            <person name="Malmstrom R."/>
            <person name="Stieglmeier M."/>
            <person name="Klingl A."/>
            <person name="Woyke T."/>
            <person name="Ryan C.M."/>
            <person name="Banfield J.F."/>
        </authorList>
    </citation>
    <scope>NUCLEOTIDE SEQUENCE [LARGE SCALE GENOMIC DNA]</scope>
</reference>
<dbReference type="GO" id="GO:0045892">
    <property type="term" value="P:negative regulation of DNA-templated transcription"/>
    <property type="evidence" value="ECO:0007669"/>
    <property type="project" value="UniProtKB-ARBA"/>
</dbReference>
<dbReference type="CDD" id="cd10148">
    <property type="entry name" value="CsoR-like_DUF156"/>
    <property type="match status" value="1"/>
</dbReference>
<dbReference type="InterPro" id="IPR003735">
    <property type="entry name" value="Metal_Tscrpt_repr"/>
</dbReference>
<dbReference type="PANTHER" id="PTHR33677">
    <property type="entry name" value="TRANSCRIPTIONAL REPRESSOR FRMR-RELATED"/>
    <property type="match status" value="1"/>
</dbReference>
<name>A0A2M6YD30_9BACT</name>
<gene>
    <name evidence="1" type="ORF">COT12_00260</name>
</gene>